<accession>A0A699Y975</accession>
<proteinExistence type="predicted"/>
<keyword evidence="2" id="KW-1185">Reference proteome</keyword>
<protein>
    <submittedName>
        <fullName evidence="1">Uncharacterized protein</fullName>
    </submittedName>
</protein>
<gene>
    <name evidence="1" type="ORF">HaLaN_01418</name>
</gene>
<dbReference type="EMBL" id="BLLF01000053">
    <property type="protein sequence ID" value="GFH06737.1"/>
    <property type="molecule type" value="Genomic_DNA"/>
</dbReference>
<dbReference type="Proteomes" id="UP000485058">
    <property type="component" value="Unassembled WGS sequence"/>
</dbReference>
<sequence length="101" mass="10587">MSEHWHAAQIGILVAYAYFMNKEGAYNEHTVYVMTDGKEQSAAITQAAVNQVRSSGAPQPCDSIGAWHRGSACRCGGAMGLQLTSGAGMIRGRGGEAVVEG</sequence>
<evidence type="ECO:0000313" key="1">
    <source>
        <dbReference type="EMBL" id="GFH06737.1"/>
    </source>
</evidence>
<name>A0A699Y975_HAELA</name>
<reference evidence="1 2" key="1">
    <citation type="submission" date="2020-02" db="EMBL/GenBank/DDBJ databases">
        <title>Draft genome sequence of Haematococcus lacustris strain NIES-144.</title>
        <authorList>
            <person name="Morimoto D."/>
            <person name="Nakagawa S."/>
            <person name="Yoshida T."/>
            <person name="Sawayama S."/>
        </authorList>
    </citation>
    <scope>NUCLEOTIDE SEQUENCE [LARGE SCALE GENOMIC DNA]</scope>
    <source>
        <strain evidence="1 2">NIES-144</strain>
    </source>
</reference>
<organism evidence="1 2">
    <name type="scientific">Haematococcus lacustris</name>
    <name type="common">Green alga</name>
    <name type="synonym">Haematococcus pluvialis</name>
    <dbReference type="NCBI Taxonomy" id="44745"/>
    <lineage>
        <taxon>Eukaryota</taxon>
        <taxon>Viridiplantae</taxon>
        <taxon>Chlorophyta</taxon>
        <taxon>core chlorophytes</taxon>
        <taxon>Chlorophyceae</taxon>
        <taxon>CS clade</taxon>
        <taxon>Chlamydomonadales</taxon>
        <taxon>Haematococcaceae</taxon>
        <taxon>Haematococcus</taxon>
    </lineage>
</organism>
<comment type="caution">
    <text evidence="1">The sequence shown here is derived from an EMBL/GenBank/DDBJ whole genome shotgun (WGS) entry which is preliminary data.</text>
</comment>
<evidence type="ECO:0000313" key="2">
    <source>
        <dbReference type="Proteomes" id="UP000485058"/>
    </source>
</evidence>
<dbReference type="AlphaFoldDB" id="A0A699Y975"/>